<dbReference type="Gene3D" id="2.60.120.330">
    <property type="entry name" value="B-lactam Antibiotic, Isopenicillin N Synthase, Chain"/>
    <property type="match status" value="1"/>
</dbReference>
<dbReference type="InterPro" id="IPR027443">
    <property type="entry name" value="IPNS-like_sf"/>
</dbReference>
<name>A0A6J6S4B9_9ZZZZ</name>
<sequence length="274" mass="30390">MSYVTLPIFDETGYVVVDSYDQAQDPREWQDLIFVDWKSSGDTRFSPIASAYGAIECDGFWNHTPPKTDKDGVWVPENVERAPRLTERALEPGANVGRCRVIELQPNTYADAIYNLHRDDNNRLNVEGTGWIVRAFINLTDNPDSMMILREDKDDPATETRVPLPAGAQVVIDTQRLYHAVWHPGTEPRYCLITSYESGPELGAWIDARHPVARIESPAIDEVRAQDAYAAAEAKRVARAAALAARGEDPRFGDGSMALAEAPSDTGMEVLSEA</sequence>
<proteinExistence type="predicted"/>
<gene>
    <name evidence="2" type="ORF">UFOPK2786_00096</name>
</gene>
<evidence type="ECO:0000313" key="2">
    <source>
        <dbReference type="EMBL" id="CAB4729636.1"/>
    </source>
</evidence>
<organism evidence="2">
    <name type="scientific">freshwater metagenome</name>
    <dbReference type="NCBI Taxonomy" id="449393"/>
    <lineage>
        <taxon>unclassified sequences</taxon>
        <taxon>metagenomes</taxon>
        <taxon>ecological metagenomes</taxon>
    </lineage>
</organism>
<feature type="region of interest" description="Disordered" evidence="1">
    <location>
        <begin position="252"/>
        <end position="274"/>
    </location>
</feature>
<accession>A0A6J6S4B9</accession>
<reference evidence="2" key="1">
    <citation type="submission" date="2020-05" db="EMBL/GenBank/DDBJ databases">
        <authorList>
            <person name="Chiriac C."/>
            <person name="Salcher M."/>
            <person name="Ghai R."/>
            <person name="Kavagutti S V."/>
        </authorList>
    </citation>
    <scope>NUCLEOTIDE SEQUENCE</scope>
</reference>
<dbReference type="EMBL" id="CAEZYW010000007">
    <property type="protein sequence ID" value="CAB4729636.1"/>
    <property type="molecule type" value="Genomic_DNA"/>
</dbReference>
<evidence type="ECO:0000256" key="1">
    <source>
        <dbReference type="SAM" id="MobiDB-lite"/>
    </source>
</evidence>
<protein>
    <submittedName>
        <fullName evidence="2">Unannotated protein</fullName>
    </submittedName>
</protein>
<dbReference type="AlphaFoldDB" id="A0A6J6S4B9"/>